<evidence type="ECO:0000256" key="1">
    <source>
        <dbReference type="SAM" id="MobiDB-lite"/>
    </source>
</evidence>
<dbReference type="Proteomes" id="UP000807769">
    <property type="component" value="Unassembled WGS sequence"/>
</dbReference>
<dbReference type="AlphaFoldDB" id="A0A9P7E629"/>
<organism evidence="2 3">
    <name type="scientific">Suillus subaureus</name>
    <dbReference type="NCBI Taxonomy" id="48587"/>
    <lineage>
        <taxon>Eukaryota</taxon>
        <taxon>Fungi</taxon>
        <taxon>Dikarya</taxon>
        <taxon>Basidiomycota</taxon>
        <taxon>Agaricomycotina</taxon>
        <taxon>Agaricomycetes</taxon>
        <taxon>Agaricomycetidae</taxon>
        <taxon>Boletales</taxon>
        <taxon>Suillineae</taxon>
        <taxon>Suillaceae</taxon>
        <taxon>Suillus</taxon>
    </lineage>
</organism>
<feature type="region of interest" description="Disordered" evidence="1">
    <location>
        <begin position="1"/>
        <end position="110"/>
    </location>
</feature>
<dbReference type="RefSeq" id="XP_041190456.1">
    <property type="nucleotide sequence ID" value="XM_041336312.1"/>
</dbReference>
<evidence type="ECO:0000313" key="3">
    <source>
        <dbReference type="Proteomes" id="UP000807769"/>
    </source>
</evidence>
<proteinExistence type="predicted"/>
<dbReference type="GeneID" id="64630329"/>
<comment type="caution">
    <text evidence="2">The sequence shown here is derived from an EMBL/GenBank/DDBJ whole genome shotgun (WGS) entry which is preliminary data.</text>
</comment>
<keyword evidence="3" id="KW-1185">Reference proteome</keyword>
<protein>
    <submittedName>
        <fullName evidence="2">Uncharacterized protein</fullName>
    </submittedName>
</protein>
<name>A0A9P7E629_9AGAM</name>
<feature type="compositionally biased region" description="Basic and acidic residues" evidence="1">
    <location>
        <begin position="34"/>
        <end position="51"/>
    </location>
</feature>
<reference evidence="2" key="1">
    <citation type="journal article" date="2020" name="New Phytol.">
        <title>Comparative genomics reveals dynamic genome evolution in host specialist ectomycorrhizal fungi.</title>
        <authorList>
            <person name="Lofgren L.A."/>
            <person name="Nguyen N.H."/>
            <person name="Vilgalys R."/>
            <person name="Ruytinx J."/>
            <person name="Liao H.L."/>
            <person name="Branco S."/>
            <person name="Kuo A."/>
            <person name="LaButti K."/>
            <person name="Lipzen A."/>
            <person name="Andreopoulos W."/>
            <person name="Pangilinan J."/>
            <person name="Riley R."/>
            <person name="Hundley H."/>
            <person name="Na H."/>
            <person name="Barry K."/>
            <person name="Grigoriev I.V."/>
            <person name="Stajich J.E."/>
            <person name="Kennedy P.G."/>
        </authorList>
    </citation>
    <scope>NUCLEOTIDE SEQUENCE</scope>
    <source>
        <strain evidence="2">MN1</strain>
    </source>
</reference>
<evidence type="ECO:0000313" key="2">
    <source>
        <dbReference type="EMBL" id="KAG1812174.1"/>
    </source>
</evidence>
<sequence>MGGQGADEGTNENTETSQDVVDHARGADGPTRADGAREKRKDSQEQKKNEQDGEGNQGAVDDSQATCEDANLASGDTQVAGDETQDIDSALKPEPTPLTPAQKEAETHRSAFLLKEVARLEKSRAQETLDSSDEQGPSEIQARLSAVKARISRIIFADPPRRLPMSEVPSSGKNAQELTSALTNTIDAEPIKITVPYTKAKQKAVEKVLREFNAE</sequence>
<gene>
    <name evidence="2" type="ORF">BJ212DRAFT_1371937</name>
</gene>
<dbReference type="EMBL" id="JABBWG010000027">
    <property type="protein sequence ID" value="KAG1812174.1"/>
    <property type="molecule type" value="Genomic_DNA"/>
</dbReference>
<accession>A0A9P7E629</accession>
<dbReference type="OrthoDB" id="2692992at2759"/>